<sequence length="170" mass="18548">MKRQLALSRSLVWVACAAGTVHAGFSLYWAFGGQWLLDTVGQWAVQLSGEAPLAAGITLVIIAAVKLLAAAIPVAVAYGRLPWPRFWRTVSWAGGLLLILYGGLNTMVSGAVLAGIIRPADGYDRNAMIGHAWLWDPLFFIWGVALALSLWFSRPTDRPTVRRPTRGYSR</sequence>
<proteinExistence type="predicted"/>
<protein>
    <submittedName>
        <fullName evidence="2">DUF3995 domain-containing protein</fullName>
    </submittedName>
</protein>
<feature type="transmembrane region" description="Helical" evidence="1">
    <location>
        <begin position="132"/>
        <end position="153"/>
    </location>
</feature>
<evidence type="ECO:0000313" key="3">
    <source>
        <dbReference type="Proteomes" id="UP001501791"/>
    </source>
</evidence>
<evidence type="ECO:0000313" key="2">
    <source>
        <dbReference type="EMBL" id="GAA1530433.1"/>
    </source>
</evidence>
<organism evidence="2 3">
    <name type="scientific">Brevibacterium picturae</name>
    <dbReference type="NCBI Taxonomy" id="260553"/>
    <lineage>
        <taxon>Bacteria</taxon>
        <taxon>Bacillati</taxon>
        <taxon>Actinomycetota</taxon>
        <taxon>Actinomycetes</taxon>
        <taxon>Micrococcales</taxon>
        <taxon>Brevibacteriaceae</taxon>
        <taxon>Brevibacterium</taxon>
    </lineage>
</organism>
<feature type="transmembrane region" description="Helical" evidence="1">
    <location>
        <begin position="90"/>
        <end position="117"/>
    </location>
</feature>
<comment type="caution">
    <text evidence="2">The sequence shown here is derived from an EMBL/GenBank/DDBJ whole genome shotgun (WGS) entry which is preliminary data.</text>
</comment>
<feature type="transmembrane region" description="Helical" evidence="1">
    <location>
        <begin position="12"/>
        <end position="31"/>
    </location>
</feature>
<name>A0ABN2AZY7_9MICO</name>
<feature type="transmembrane region" description="Helical" evidence="1">
    <location>
        <begin position="51"/>
        <end position="78"/>
    </location>
</feature>
<keyword evidence="3" id="KW-1185">Reference proteome</keyword>
<accession>A0ABN2AZY7</accession>
<dbReference type="Proteomes" id="UP001501791">
    <property type="component" value="Unassembled WGS sequence"/>
</dbReference>
<keyword evidence="1" id="KW-0472">Membrane</keyword>
<dbReference type="InterPro" id="IPR025058">
    <property type="entry name" value="DUF3995"/>
</dbReference>
<keyword evidence="1" id="KW-0812">Transmembrane</keyword>
<dbReference type="Pfam" id="PF13160">
    <property type="entry name" value="DUF3995"/>
    <property type="match status" value="1"/>
</dbReference>
<reference evidence="2 3" key="1">
    <citation type="journal article" date="2019" name="Int. J. Syst. Evol. Microbiol.">
        <title>The Global Catalogue of Microorganisms (GCM) 10K type strain sequencing project: providing services to taxonomists for standard genome sequencing and annotation.</title>
        <authorList>
            <consortium name="The Broad Institute Genomics Platform"/>
            <consortium name="The Broad Institute Genome Sequencing Center for Infectious Disease"/>
            <person name="Wu L."/>
            <person name="Ma J."/>
        </authorList>
    </citation>
    <scope>NUCLEOTIDE SEQUENCE [LARGE SCALE GENOMIC DNA]</scope>
    <source>
        <strain evidence="2 3">JCM 13319</strain>
    </source>
</reference>
<dbReference type="EMBL" id="BAAALY010000002">
    <property type="protein sequence ID" value="GAA1530433.1"/>
    <property type="molecule type" value="Genomic_DNA"/>
</dbReference>
<evidence type="ECO:0000256" key="1">
    <source>
        <dbReference type="SAM" id="Phobius"/>
    </source>
</evidence>
<gene>
    <name evidence="2" type="ORF">GCM10009691_02930</name>
</gene>
<keyword evidence="1" id="KW-1133">Transmembrane helix</keyword>